<keyword evidence="2" id="KW-0808">Transferase</keyword>
<evidence type="ECO:0000256" key="6">
    <source>
        <dbReference type="ARBA" id="ARBA00023277"/>
    </source>
</evidence>
<evidence type="ECO:0000256" key="2">
    <source>
        <dbReference type="ARBA" id="ARBA00022679"/>
    </source>
</evidence>
<evidence type="ECO:0000256" key="5">
    <source>
        <dbReference type="ARBA" id="ARBA00022840"/>
    </source>
</evidence>
<protein>
    <submittedName>
        <fullName evidence="10">4-hydroxythreonine-4-phosphate dehydrogenase</fullName>
    </submittedName>
</protein>
<dbReference type="AlphaFoldDB" id="A0A2T0LTN2"/>
<dbReference type="Gene3D" id="3.40.50.10840">
    <property type="entry name" value="Putative sugar-binding, N-terminal domain"/>
    <property type="match status" value="1"/>
</dbReference>
<keyword evidence="3" id="KW-0547">Nucleotide-binding</keyword>
<comment type="similarity">
    <text evidence="1">Belongs to the four-carbon acid sugar kinase family.</text>
</comment>
<feature type="domain" description="Four-carbon acid sugar kinase N-terminal" evidence="8">
    <location>
        <begin position="2"/>
        <end position="220"/>
    </location>
</feature>
<comment type="caution">
    <text evidence="10">The sequence shown here is derived from an EMBL/GenBank/DDBJ whole genome shotgun (WGS) entry which is preliminary data.</text>
</comment>
<dbReference type="InterPro" id="IPR010737">
    <property type="entry name" value="4-carb_acid_sugar_kinase_N"/>
</dbReference>
<dbReference type="GO" id="GO:0005524">
    <property type="term" value="F:ATP binding"/>
    <property type="evidence" value="ECO:0007669"/>
    <property type="project" value="UniProtKB-KW"/>
</dbReference>
<dbReference type="InterPro" id="IPR031475">
    <property type="entry name" value="NBD_C"/>
</dbReference>
<dbReference type="RefSeq" id="WP_181193320.1">
    <property type="nucleotide sequence ID" value="NZ_PVNH01000006.1"/>
</dbReference>
<proteinExistence type="inferred from homology"/>
<feature type="region of interest" description="Disordered" evidence="7">
    <location>
        <begin position="402"/>
        <end position="423"/>
    </location>
</feature>
<evidence type="ECO:0000256" key="3">
    <source>
        <dbReference type="ARBA" id="ARBA00022741"/>
    </source>
</evidence>
<dbReference type="Gene3D" id="3.40.980.20">
    <property type="entry name" value="Four-carbon acid sugar kinase, nucleotide binding domain"/>
    <property type="match status" value="1"/>
</dbReference>
<name>A0A2T0LTN2_9PSEU</name>
<dbReference type="Pfam" id="PF07005">
    <property type="entry name" value="SBD_N"/>
    <property type="match status" value="1"/>
</dbReference>
<keyword evidence="6" id="KW-0119">Carbohydrate metabolism</keyword>
<organism evidence="10 11">
    <name type="scientific">Prauserella shujinwangii</name>
    <dbReference type="NCBI Taxonomy" id="1453103"/>
    <lineage>
        <taxon>Bacteria</taxon>
        <taxon>Bacillati</taxon>
        <taxon>Actinomycetota</taxon>
        <taxon>Actinomycetes</taxon>
        <taxon>Pseudonocardiales</taxon>
        <taxon>Pseudonocardiaceae</taxon>
        <taxon>Prauserella</taxon>
    </lineage>
</organism>
<keyword evidence="4" id="KW-0418">Kinase</keyword>
<evidence type="ECO:0000259" key="8">
    <source>
        <dbReference type="Pfam" id="PF07005"/>
    </source>
</evidence>
<gene>
    <name evidence="10" type="ORF">B0I33_106133</name>
</gene>
<dbReference type="InterPro" id="IPR037051">
    <property type="entry name" value="4-carb_acid_sugar_kinase_N_sf"/>
</dbReference>
<evidence type="ECO:0000256" key="1">
    <source>
        <dbReference type="ARBA" id="ARBA00005715"/>
    </source>
</evidence>
<dbReference type="GO" id="GO:0016301">
    <property type="term" value="F:kinase activity"/>
    <property type="evidence" value="ECO:0007669"/>
    <property type="project" value="UniProtKB-KW"/>
</dbReference>
<evidence type="ECO:0000259" key="9">
    <source>
        <dbReference type="Pfam" id="PF17042"/>
    </source>
</evidence>
<keyword evidence="5" id="KW-0067">ATP-binding</keyword>
<dbReference type="Proteomes" id="UP000238362">
    <property type="component" value="Unassembled WGS sequence"/>
</dbReference>
<dbReference type="SUPFAM" id="SSF142764">
    <property type="entry name" value="YgbK-like"/>
    <property type="match status" value="1"/>
</dbReference>
<reference evidence="10 11" key="1">
    <citation type="submission" date="2018-03" db="EMBL/GenBank/DDBJ databases">
        <title>Genomic Encyclopedia of Type Strains, Phase III (KMG-III): the genomes of soil and plant-associated and newly described type strains.</title>
        <authorList>
            <person name="Whitman W."/>
        </authorList>
    </citation>
    <scope>NUCLEOTIDE SEQUENCE [LARGE SCALE GENOMIC DNA]</scope>
    <source>
        <strain evidence="10 11">CGMCC 4.7125</strain>
    </source>
</reference>
<feature type="domain" description="Four-carbon acid sugar kinase nucleotide binding" evidence="9">
    <location>
        <begin position="250"/>
        <end position="392"/>
    </location>
</feature>
<evidence type="ECO:0000256" key="4">
    <source>
        <dbReference type="ARBA" id="ARBA00022777"/>
    </source>
</evidence>
<dbReference type="Pfam" id="PF17042">
    <property type="entry name" value="NBD_C"/>
    <property type="match status" value="1"/>
</dbReference>
<sequence>MVGDDLSGTSEALAAALSGHTEAWVHLTVDSFCARFAQREASPAARRWDALDLDVRHLPRDTARARYEAATGRALRDGHPGVLLLKIDSLLRGNVGAALAAVSPAPGRPVVLAPALPAQGRHTARGRVRLAEAAGPLPGSLEGARTDVAAAAERPAALVGLGVVRAGPHALGTRLARLARDGMVAVCDAETDEDLDAVAAAALRHRHPVVVGAGGIAAALGRVLRGERTGPDEPSPACCSGPDTHDGPVLVVAGTAEPSTHAQIARLERAGARVETLEPAQRRAEAEAAHGVETALRDGCAVLRVAPCPMAPSRSGRVLASLASTAAAVLERDPRIRVVLTGGATARAVLTRLGAGALRLRCQVHPGAVHLGTGDGREIVTRPGSHGGPDSLTLLARHLGAALAPPPRTPAPTAAHHSTEGQS</sequence>
<dbReference type="InterPro" id="IPR042213">
    <property type="entry name" value="NBD_C_sf"/>
</dbReference>
<evidence type="ECO:0000313" key="11">
    <source>
        <dbReference type="Proteomes" id="UP000238362"/>
    </source>
</evidence>
<evidence type="ECO:0000256" key="7">
    <source>
        <dbReference type="SAM" id="MobiDB-lite"/>
    </source>
</evidence>
<dbReference type="EMBL" id="PVNH01000006">
    <property type="protein sequence ID" value="PRX47036.1"/>
    <property type="molecule type" value="Genomic_DNA"/>
</dbReference>
<accession>A0A2T0LTN2</accession>
<keyword evidence="11" id="KW-1185">Reference proteome</keyword>
<evidence type="ECO:0000313" key="10">
    <source>
        <dbReference type="EMBL" id="PRX47036.1"/>
    </source>
</evidence>